<keyword evidence="2" id="KW-0472">Membrane</keyword>
<dbReference type="eggNOG" id="ENOG50322HK">
    <property type="taxonomic scope" value="Bacteria"/>
</dbReference>
<dbReference type="RefSeq" id="WP_011818999.1">
    <property type="nucleotide sequence ID" value="NZ_CP138934.1"/>
</dbReference>
<feature type="transmembrane region" description="Helical" evidence="2">
    <location>
        <begin position="12"/>
        <end position="32"/>
    </location>
</feature>
<comment type="caution">
    <text evidence="3">The sequence shown here is derived from an EMBL/GenBank/DDBJ whole genome shotgun (WGS) entry which is preliminary data.</text>
</comment>
<evidence type="ECO:0000256" key="2">
    <source>
        <dbReference type="SAM" id="Phobius"/>
    </source>
</evidence>
<evidence type="ECO:0000313" key="4">
    <source>
        <dbReference type="Proteomes" id="UP000030598"/>
    </source>
</evidence>
<feature type="coiled-coil region" evidence="1">
    <location>
        <begin position="41"/>
        <end position="72"/>
    </location>
</feature>
<accession>A0A0A1ZB00</accession>
<keyword evidence="2" id="KW-0812">Transmembrane</keyword>
<organism evidence="3 4">
    <name type="scientific">Prochlorococcus marinus str. GP2</name>
    <dbReference type="NCBI Taxonomy" id="59925"/>
    <lineage>
        <taxon>Bacteria</taxon>
        <taxon>Bacillati</taxon>
        <taxon>Cyanobacteriota</taxon>
        <taxon>Cyanophyceae</taxon>
        <taxon>Synechococcales</taxon>
        <taxon>Prochlorococcaceae</taxon>
        <taxon>Prochlorococcus</taxon>
    </lineage>
</organism>
<sequence length="72" mass="8245">MSIPFYDFPSSPILIIGALGIAVAIAVFFVSYQKYFNSPLNKELAEKKKALIKEQKELNERLEKIEQDLKNL</sequence>
<dbReference type="STRING" id="59925.EU91_1550"/>
<gene>
    <name evidence="3" type="ORF">EU91_1550</name>
</gene>
<name>A0A0A1ZB00_PROMR</name>
<evidence type="ECO:0000313" key="3">
    <source>
        <dbReference type="EMBL" id="KGF85448.1"/>
    </source>
</evidence>
<protein>
    <submittedName>
        <fullName evidence="3">Uncharacterized protein</fullName>
    </submittedName>
</protein>
<reference evidence="4" key="1">
    <citation type="journal article" date="2014" name="Sci. Data">
        <title>Genomes of diverse isolates of the marine cyanobacterium Prochlorococcus.</title>
        <authorList>
            <person name="Biller S."/>
            <person name="Berube P."/>
            <person name="Thompson J."/>
            <person name="Kelly L."/>
            <person name="Roggensack S."/>
            <person name="Awad L."/>
            <person name="Roache-Johnson K."/>
            <person name="Ding H."/>
            <person name="Giovannoni S.J."/>
            <person name="Moore L.R."/>
            <person name="Chisholm S.W."/>
        </authorList>
    </citation>
    <scope>NUCLEOTIDE SEQUENCE [LARGE SCALE GENOMIC DNA]</scope>
    <source>
        <strain evidence="4">GP2</strain>
    </source>
</reference>
<dbReference type="EMBL" id="JNAH01000008">
    <property type="protein sequence ID" value="KGF85448.1"/>
    <property type="molecule type" value="Genomic_DNA"/>
</dbReference>
<dbReference type="Proteomes" id="UP000030598">
    <property type="component" value="Unassembled WGS sequence"/>
</dbReference>
<keyword evidence="1" id="KW-0175">Coiled coil</keyword>
<evidence type="ECO:0000256" key="1">
    <source>
        <dbReference type="SAM" id="Coils"/>
    </source>
</evidence>
<keyword evidence="2" id="KW-1133">Transmembrane helix</keyword>
<proteinExistence type="predicted"/>
<dbReference type="AlphaFoldDB" id="A0A0A1ZB00"/>